<accession>A0A481Z4H2</accession>
<name>A0A481Z4H2_9VIRU</name>
<organism evidence="1">
    <name type="scientific">Pithovirus LCPAC104</name>
    <dbReference type="NCBI Taxonomy" id="2506589"/>
    <lineage>
        <taxon>Viruses</taxon>
        <taxon>Pithoviruses</taxon>
    </lineage>
</organism>
<reference evidence="1" key="1">
    <citation type="journal article" date="2019" name="MBio">
        <title>Virus Genomes from Deep Sea Sediments Expand the Ocean Megavirome and Support Independent Origins of Viral Gigantism.</title>
        <authorList>
            <person name="Backstrom D."/>
            <person name="Yutin N."/>
            <person name="Jorgensen S.L."/>
            <person name="Dharamshi J."/>
            <person name="Homa F."/>
            <person name="Zaremba-Niedwiedzka K."/>
            <person name="Spang A."/>
            <person name="Wolf Y.I."/>
            <person name="Koonin E.V."/>
            <person name="Ettema T.J."/>
        </authorList>
    </citation>
    <scope>NUCLEOTIDE SEQUENCE</scope>
</reference>
<sequence>MVKESVLVIITSENCNACKTYKELHDKNLKKKISESNINNILEIITIEFDANMIYKQDNRNIKNLQKILPFVPGFFLTRSDVWYDITKKKLDGMFYGAEKKNDGIFYTMENLPLIISDKIFKWIKFQVENNYFFKNNSDISDKTTKERFLEISKRMNSNTIDITNSHRINFVKTVITDKRIDN</sequence>
<protein>
    <submittedName>
        <fullName evidence="1">Thioredoxin-fold protein</fullName>
    </submittedName>
</protein>
<proteinExistence type="predicted"/>
<dbReference type="EMBL" id="MK500495">
    <property type="protein sequence ID" value="QBK90667.1"/>
    <property type="molecule type" value="Genomic_DNA"/>
</dbReference>
<gene>
    <name evidence="1" type="ORF">LCPAC104_01640</name>
</gene>
<evidence type="ECO:0000313" key="1">
    <source>
        <dbReference type="EMBL" id="QBK90667.1"/>
    </source>
</evidence>